<dbReference type="OrthoDB" id="3929326at2759"/>
<proteinExistence type="predicted"/>
<comment type="caution">
    <text evidence="1">The sequence shown here is derived from an EMBL/GenBank/DDBJ whole genome shotgun (WGS) entry which is preliminary data.</text>
</comment>
<gene>
    <name evidence="1" type="ORF">O181_112009</name>
</gene>
<keyword evidence="2" id="KW-1185">Reference proteome</keyword>
<accession>A0A9Q3K139</accession>
<evidence type="ECO:0000313" key="2">
    <source>
        <dbReference type="Proteomes" id="UP000765509"/>
    </source>
</evidence>
<sequence length="121" mass="14049">MRDSFLGPLTIIIFIAKNSVEVRFTEEFPRKNLVFPFGLVKCYHQTREDKFPSINKAHTPQDIVKVENSPGPVKKTINSKEIRLNGKHHRQYLVRFKNQTADKDKFVSEDSMPDGDLYLRG</sequence>
<dbReference type="Proteomes" id="UP000765509">
    <property type="component" value="Unassembled WGS sequence"/>
</dbReference>
<dbReference type="AlphaFoldDB" id="A0A9Q3K139"/>
<reference evidence="1" key="1">
    <citation type="submission" date="2021-03" db="EMBL/GenBank/DDBJ databases">
        <title>Draft genome sequence of rust myrtle Austropuccinia psidii MF-1, a brazilian biotype.</title>
        <authorList>
            <person name="Quecine M.C."/>
            <person name="Pachon D.M.R."/>
            <person name="Bonatelli M.L."/>
            <person name="Correr F.H."/>
            <person name="Franceschini L.M."/>
            <person name="Leite T.F."/>
            <person name="Margarido G.R.A."/>
            <person name="Almeida C.A."/>
            <person name="Ferrarezi J.A."/>
            <person name="Labate C.A."/>
        </authorList>
    </citation>
    <scope>NUCLEOTIDE SEQUENCE</scope>
    <source>
        <strain evidence="1">MF-1</strain>
    </source>
</reference>
<protein>
    <submittedName>
        <fullName evidence="1">Uncharacterized protein</fullName>
    </submittedName>
</protein>
<name>A0A9Q3K139_9BASI</name>
<organism evidence="1 2">
    <name type="scientific">Austropuccinia psidii MF-1</name>
    <dbReference type="NCBI Taxonomy" id="1389203"/>
    <lineage>
        <taxon>Eukaryota</taxon>
        <taxon>Fungi</taxon>
        <taxon>Dikarya</taxon>
        <taxon>Basidiomycota</taxon>
        <taxon>Pucciniomycotina</taxon>
        <taxon>Pucciniomycetes</taxon>
        <taxon>Pucciniales</taxon>
        <taxon>Sphaerophragmiaceae</taxon>
        <taxon>Austropuccinia</taxon>
    </lineage>
</organism>
<evidence type="ECO:0000313" key="1">
    <source>
        <dbReference type="EMBL" id="MBW0572294.1"/>
    </source>
</evidence>
<dbReference type="EMBL" id="AVOT02089845">
    <property type="protein sequence ID" value="MBW0572294.1"/>
    <property type="molecule type" value="Genomic_DNA"/>
</dbReference>